<dbReference type="GO" id="GO:0008757">
    <property type="term" value="F:S-adenosylmethionine-dependent methyltransferase activity"/>
    <property type="evidence" value="ECO:0007669"/>
    <property type="project" value="InterPro"/>
</dbReference>
<dbReference type="SUPFAM" id="SSF53335">
    <property type="entry name" value="S-adenosyl-L-methionine-dependent methyltransferases"/>
    <property type="match status" value="1"/>
</dbReference>
<protein>
    <submittedName>
        <fullName evidence="2">Methyltransferase type 11</fullName>
    </submittedName>
</protein>
<dbReference type="KEGG" id="ace:Acel_1780"/>
<dbReference type="InParanoid" id="A0LVU2"/>
<evidence type="ECO:0000259" key="1">
    <source>
        <dbReference type="Pfam" id="PF08241"/>
    </source>
</evidence>
<accession>A0LVU2</accession>
<dbReference type="OrthoDB" id="65624at2"/>
<keyword evidence="2" id="KW-0489">Methyltransferase</keyword>
<name>A0LVU2_ACIC1</name>
<feature type="domain" description="Methyltransferase type 11" evidence="1">
    <location>
        <begin position="45"/>
        <end position="129"/>
    </location>
</feature>
<dbReference type="eggNOG" id="COG2226">
    <property type="taxonomic scope" value="Bacteria"/>
</dbReference>
<dbReference type="Proteomes" id="UP000008221">
    <property type="component" value="Chromosome"/>
</dbReference>
<organism evidence="2 3">
    <name type="scientific">Acidothermus cellulolyticus (strain ATCC 43068 / DSM 8971 / 11B)</name>
    <dbReference type="NCBI Taxonomy" id="351607"/>
    <lineage>
        <taxon>Bacteria</taxon>
        <taxon>Bacillati</taxon>
        <taxon>Actinomycetota</taxon>
        <taxon>Actinomycetes</taxon>
        <taxon>Acidothermales</taxon>
        <taxon>Acidothermaceae</taxon>
        <taxon>Acidothermus</taxon>
    </lineage>
</organism>
<dbReference type="STRING" id="351607.Acel_1780"/>
<dbReference type="EMBL" id="CP000481">
    <property type="protein sequence ID" value="ABK53552.1"/>
    <property type="molecule type" value="Genomic_DNA"/>
</dbReference>
<dbReference type="InterPro" id="IPR029063">
    <property type="entry name" value="SAM-dependent_MTases_sf"/>
</dbReference>
<dbReference type="GO" id="GO:0032259">
    <property type="term" value="P:methylation"/>
    <property type="evidence" value="ECO:0007669"/>
    <property type="project" value="UniProtKB-KW"/>
</dbReference>
<dbReference type="Gene3D" id="3.40.50.150">
    <property type="entry name" value="Vaccinia Virus protein VP39"/>
    <property type="match status" value="1"/>
</dbReference>
<dbReference type="Pfam" id="PF08241">
    <property type="entry name" value="Methyltransf_11"/>
    <property type="match status" value="1"/>
</dbReference>
<sequence>MRGAVFDAFADRYDRWYDRDPGRAWFAAEVEALRPFVEPTVHPRLEVGSGSGRFTAALDIDIGIDPAWQPLQLARCRGVRVLRGVAERLPFRGHVFGVVVFVVTLCFVDDLDRVFAETRRVLRPGAPIVIGVIFAEGPLGRAYRAATELGNPFYAKARFLTWPDLRSALSRAGFAVDGVRSILATHRQGDWRPVEVRDGLAKEAAFVALSAR</sequence>
<dbReference type="AlphaFoldDB" id="A0LVU2"/>
<dbReference type="InterPro" id="IPR013216">
    <property type="entry name" value="Methyltransf_11"/>
</dbReference>
<dbReference type="HOGENOM" id="CLU_037990_14_1_11"/>
<evidence type="ECO:0000313" key="2">
    <source>
        <dbReference type="EMBL" id="ABK53552.1"/>
    </source>
</evidence>
<evidence type="ECO:0000313" key="3">
    <source>
        <dbReference type="Proteomes" id="UP000008221"/>
    </source>
</evidence>
<reference evidence="2 3" key="1">
    <citation type="journal article" date="2009" name="Genome Res.">
        <title>Complete genome of the cellulolytic thermophile Acidothermus cellulolyticus 11B provides insights into its ecophysiological and evolutionary adaptations.</title>
        <authorList>
            <person name="Barabote R.D."/>
            <person name="Xie G."/>
            <person name="Leu D.H."/>
            <person name="Normand P."/>
            <person name="Necsulea A."/>
            <person name="Daubin V."/>
            <person name="Medigue C."/>
            <person name="Adney W.S."/>
            <person name="Xu X.C."/>
            <person name="Lapidus A."/>
            <person name="Parales R.E."/>
            <person name="Detter C."/>
            <person name="Pujic P."/>
            <person name="Bruce D."/>
            <person name="Lavire C."/>
            <person name="Challacombe J.F."/>
            <person name="Brettin T.S."/>
            <person name="Berry A.M."/>
        </authorList>
    </citation>
    <scope>NUCLEOTIDE SEQUENCE [LARGE SCALE GENOMIC DNA]</scope>
    <source>
        <strain evidence="3">ATCC 43068 / DSM 8971 / 11B</strain>
    </source>
</reference>
<keyword evidence="2" id="KW-0808">Transferase</keyword>
<proteinExistence type="predicted"/>
<dbReference type="RefSeq" id="WP_011720615.1">
    <property type="nucleotide sequence ID" value="NC_008578.1"/>
</dbReference>
<keyword evidence="3" id="KW-1185">Reference proteome</keyword>
<gene>
    <name evidence="2" type="ordered locus">Acel_1780</name>
</gene>